<evidence type="ECO:0000259" key="11">
    <source>
        <dbReference type="PROSITE" id="PS51371"/>
    </source>
</evidence>
<feature type="region of interest" description="Disordered" evidence="10">
    <location>
        <begin position="1"/>
        <end position="45"/>
    </location>
</feature>
<dbReference type="GO" id="GO:0005794">
    <property type="term" value="C:Golgi apparatus"/>
    <property type="evidence" value="ECO:0007669"/>
    <property type="project" value="TreeGrafter"/>
</dbReference>
<dbReference type="InterPro" id="IPR001807">
    <property type="entry name" value="ClC"/>
</dbReference>
<feature type="transmembrane region" description="Helical" evidence="9">
    <location>
        <begin position="462"/>
        <end position="481"/>
    </location>
</feature>
<reference evidence="12 13" key="1">
    <citation type="journal article" date="2012" name="New Phytol.">
        <title>Insight into trade-off between wood decay and parasitism from the genome of a fungal forest pathogen.</title>
        <authorList>
            <person name="Olson A."/>
            <person name="Aerts A."/>
            <person name="Asiegbu F."/>
            <person name="Belbahri L."/>
            <person name="Bouzid O."/>
            <person name="Broberg A."/>
            <person name="Canback B."/>
            <person name="Coutinho P.M."/>
            <person name="Cullen D."/>
            <person name="Dalman K."/>
            <person name="Deflorio G."/>
            <person name="van Diepen L.T."/>
            <person name="Dunand C."/>
            <person name="Duplessis S."/>
            <person name="Durling M."/>
            <person name="Gonthier P."/>
            <person name="Grimwood J."/>
            <person name="Fossdal C.G."/>
            <person name="Hansson D."/>
            <person name="Henrissat B."/>
            <person name="Hietala A."/>
            <person name="Himmelstrand K."/>
            <person name="Hoffmeister D."/>
            <person name="Hogberg N."/>
            <person name="James T.Y."/>
            <person name="Karlsson M."/>
            <person name="Kohler A."/>
            <person name="Kues U."/>
            <person name="Lee Y.H."/>
            <person name="Lin Y.C."/>
            <person name="Lind M."/>
            <person name="Lindquist E."/>
            <person name="Lombard V."/>
            <person name="Lucas S."/>
            <person name="Lunden K."/>
            <person name="Morin E."/>
            <person name="Murat C."/>
            <person name="Park J."/>
            <person name="Raffaello T."/>
            <person name="Rouze P."/>
            <person name="Salamov A."/>
            <person name="Schmutz J."/>
            <person name="Solheim H."/>
            <person name="Stahlberg J."/>
            <person name="Velez H."/>
            <person name="de Vries R.P."/>
            <person name="Wiebenga A."/>
            <person name="Woodward S."/>
            <person name="Yakovlev I."/>
            <person name="Garbelotto M."/>
            <person name="Martin F."/>
            <person name="Grigoriev I.V."/>
            <person name="Stenlid J."/>
        </authorList>
    </citation>
    <scope>NUCLEOTIDE SEQUENCE [LARGE SCALE GENOMIC DNA]</scope>
    <source>
        <strain evidence="12 13">TC 32-1</strain>
    </source>
</reference>
<evidence type="ECO:0000256" key="8">
    <source>
        <dbReference type="PROSITE-ProRule" id="PRU00703"/>
    </source>
</evidence>
<dbReference type="InParanoid" id="W4K4R1"/>
<dbReference type="GO" id="GO:0005769">
    <property type="term" value="C:early endosome"/>
    <property type="evidence" value="ECO:0007669"/>
    <property type="project" value="TreeGrafter"/>
</dbReference>
<keyword evidence="7 9" id="KW-0868">Chloride</keyword>
<accession>W4K4R1</accession>
<dbReference type="Proteomes" id="UP000030671">
    <property type="component" value="Unassembled WGS sequence"/>
</dbReference>
<dbReference type="OrthoDB" id="431497at2759"/>
<dbReference type="AlphaFoldDB" id="W4K4R1"/>
<feature type="region of interest" description="Disordered" evidence="10">
    <location>
        <begin position="63"/>
        <end position="103"/>
    </location>
</feature>
<name>W4K4R1_HETIT</name>
<feature type="transmembrane region" description="Helical" evidence="9">
    <location>
        <begin position="388"/>
        <end position="411"/>
    </location>
</feature>
<evidence type="ECO:0000313" key="12">
    <source>
        <dbReference type="EMBL" id="ETW80749.1"/>
    </source>
</evidence>
<keyword evidence="6 9" id="KW-0472">Membrane</keyword>
<evidence type="ECO:0000256" key="6">
    <source>
        <dbReference type="ARBA" id="ARBA00023136"/>
    </source>
</evidence>
<dbReference type="PANTHER" id="PTHR45711:SF6">
    <property type="entry name" value="CHLORIDE CHANNEL PROTEIN"/>
    <property type="match status" value="1"/>
</dbReference>
<dbReference type="FunFam" id="1.10.3080.10:FF:000013">
    <property type="entry name" value="Voltage-gated chloride channel (ClcA)"/>
    <property type="match status" value="1"/>
</dbReference>
<dbReference type="GO" id="GO:0005247">
    <property type="term" value="F:voltage-gated chloride channel activity"/>
    <property type="evidence" value="ECO:0007669"/>
    <property type="project" value="TreeGrafter"/>
</dbReference>
<evidence type="ECO:0000256" key="4">
    <source>
        <dbReference type="ARBA" id="ARBA00022989"/>
    </source>
</evidence>
<dbReference type="eggNOG" id="KOG0475">
    <property type="taxonomic scope" value="Eukaryota"/>
</dbReference>
<evidence type="ECO:0000256" key="9">
    <source>
        <dbReference type="RuleBase" id="RU361221"/>
    </source>
</evidence>
<dbReference type="HOGENOM" id="CLU_003181_2_0_1"/>
<feature type="transmembrane region" description="Helical" evidence="9">
    <location>
        <begin position="155"/>
        <end position="176"/>
    </location>
</feature>
<feature type="transmembrane region" description="Helical" evidence="9">
    <location>
        <begin position="248"/>
        <end position="269"/>
    </location>
</feature>
<feature type="compositionally biased region" description="Polar residues" evidence="10">
    <location>
        <begin position="83"/>
        <end position="98"/>
    </location>
</feature>
<dbReference type="Gene3D" id="1.10.3080.10">
    <property type="entry name" value="Clc chloride channel"/>
    <property type="match status" value="1"/>
</dbReference>
<dbReference type="CDD" id="cd03684">
    <property type="entry name" value="ClC_3_like"/>
    <property type="match status" value="1"/>
</dbReference>
<dbReference type="GO" id="GO:0005886">
    <property type="term" value="C:plasma membrane"/>
    <property type="evidence" value="ECO:0007669"/>
    <property type="project" value="TreeGrafter"/>
</dbReference>
<gene>
    <name evidence="12" type="ORF">HETIRDRAFT_440463</name>
</gene>
<evidence type="ECO:0000256" key="3">
    <source>
        <dbReference type="ARBA" id="ARBA00022692"/>
    </source>
</evidence>
<dbReference type="SUPFAM" id="SSF54631">
    <property type="entry name" value="CBS-domain pair"/>
    <property type="match status" value="1"/>
</dbReference>
<dbReference type="SUPFAM" id="SSF81340">
    <property type="entry name" value="Clc chloride channel"/>
    <property type="match status" value="1"/>
</dbReference>
<dbReference type="GeneID" id="20675264"/>
<dbReference type="RefSeq" id="XP_009547459.1">
    <property type="nucleotide sequence ID" value="XM_009549164.1"/>
</dbReference>
<keyword evidence="5 9" id="KW-0406">Ion transport</keyword>
<comment type="subcellular location">
    <subcellularLocation>
        <location evidence="1 9">Membrane</location>
        <topology evidence="1 9">Multi-pass membrane protein</topology>
    </subcellularLocation>
</comment>
<sequence length="889" mass="97048">MLAEVLDAPRMSKTTMPGRERDTSSSGTIETDMPSGPLSGPSNTTWRRNRLLRIGAESPANELLDESAPLTQRRPGLRMHHSSYGTLPLSNQANSSARPSFRTRHDAKTNGVRVWYSSFSSIDWLHDAIKDSARLYRLRRRKSFRGRARNAFDRSIGWLIVSIVGFLTAIAAFLIVRAEQWLFDIKDGYCGEGWWRAKRFCCQLVDEDDLLRLVAVAGPADACRAWKSWGQLLTKRDTEDATEEAIEYVAYAAFALLLALVSSLLTIWLTASTSFVTRKDSGVLSPDFDSDAKNAARHTDPPTKRKVMYYAAGSGIPEIKTILSGFVIHGYLGGRTLFTKSIGLALSVASGLSLGKEGPFVHIASCIGNIVSRYFAKYENNEGKRREILSAASAAGVAVAFGAPIGGVLFSLEEVSYFFPPKVMWRSFFCAMIAAITLRFLDPFGTGKLVLFQVTYDKDWHAYELIPFLLLGVFGGVYGAYFSKLNYRWSRDVRNKTWMKTHPVAEVLLITSVTTVLCFLNPYTRMGGTELVYNLFAECRTGSANTHSGLCVLGPGTPVWPIVRAIATALVVKAALTVVTFGIKVPAGIFIPTLGVGACAGRIMGIGVQWAQWRWPGAAVFAVCGGNLDCVIPGLYAMVGAAAALSGVTRTTVSLAVIMFELTDTLTYAVPVMLSVLVAKTVADALEPKGIYDLVIDLAQLPYLDAKHEYLWGGLQINDVMDREVDVIRVDDTTVKGLRDQLLALVGAGDADGGFPILRQDEGGSRMVGFIGASELEHALSIVADEADSAVHFQRERRFGFGEVSSSSISSLTTAEVGRAAVDPFDFSVYMDQAPLTVQVNSPLEVVHQFFVKLGARYVVVLDADGYYEGVIDKKTWLAFLGGIEERSA</sequence>
<protein>
    <recommendedName>
        <fullName evidence="9">Chloride channel protein</fullName>
    </recommendedName>
</protein>
<evidence type="ECO:0000313" key="13">
    <source>
        <dbReference type="Proteomes" id="UP000030671"/>
    </source>
</evidence>
<dbReference type="InterPro" id="IPR014743">
    <property type="entry name" value="Cl-channel_core"/>
</dbReference>
<comment type="caution">
    <text evidence="9">Lacks conserved residue(s) required for the propagation of feature annotation.</text>
</comment>
<feature type="transmembrane region" description="Helical" evidence="9">
    <location>
        <begin position="423"/>
        <end position="441"/>
    </location>
</feature>
<feature type="domain" description="CBS" evidence="11">
    <location>
        <begin position="831"/>
        <end position="889"/>
    </location>
</feature>
<dbReference type="EMBL" id="KI925459">
    <property type="protein sequence ID" value="ETW80749.1"/>
    <property type="molecule type" value="Genomic_DNA"/>
</dbReference>
<keyword evidence="3 9" id="KW-0812">Transmembrane</keyword>
<dbReference type="Pfam" id="PF00654">
    <property type="entry name" value="Voltage_CLC"/>
    <property type="match status" value="1"/>
</dbReference>
<dbReference type="PROSITE" id="PS51371">
    <property type="entry name" value="CBS"/>
    <property type="match status" value="1"/>
</dbReference>
<keyword evidence="8" id="KW-0129">CBS domain</keyword>
<proteinExistence type="inferred from homology"/>
<organism evidence="12 13">
    <name type="scientific">Heterobasidion irregulare (strain TC 32-1)</name>
    <dbReference type="NCBI Taxonomy" id="747525"/>
    <lineage>
        <taxon>Eukaryota</taxon>
        <taxon>Fungi</taxon>
        <taxon>Dikarya</taxon>
        <taxon>Basidiomycota</taxon>
        <taxon>Agaricomycotina</taxon>
        <taxon>Agaricomycetes</taxon>
        <taxon>Russulales</taxon>
        <taxon>Bondarzewiaceae</taxon>
        <taxon>Heterobasidion</taxon>
        <taxon>Heterobasidion annosum species complex</taxon>
    </lineage>
</organism>
<keyword evidence="2 9" id="KW-0813">Transport</keyword>
<dbReference type="PRINTS" id="PR00762">
    <property type="entry name" value="CLCHANNEL"/>
</dbReference>
<dbReference type="PANTHER" id="PTHR45711">
    <property type="entry name" value="CHLORIDE CHANNEL PROTEIN"/>
    <property type="match status" value="1"/>
</dbReference>
<evidence type="ECO:0000256" key="1">
    <source>
        <dbReference type="ARBA" id="ARBA00004141"/>
    </source>
</evidence>
<keyword evidence="4 9" id="KW-1133">Transmembrane helix</keyword>
<evidence type="ECO:0000256" key="10">
    <source>
        <dbReference type="SAM" id="MobiDB-lite"/>
    </source>
</evidence>
<evidence type="ECO:0000256" key="2">
    <source>
        <dbReference type="ARBA" id="ARBA00022448"/>
    </source>
</evidence>
<dbReference type="InterPro" id="IPR046342">
    <property type="entry name" value="CBS_dom_sf"/>
</dbReference>
<feature type="transmembrane region" description="Helical" evidence="9">
    <location>
        <begin position="501"/>
        <end position="520"/>
    </location>
</feature>
<evidence type="ECO:0000256" key="5">
    <source>
        <dbReference type="ARBA" id="ARBA00023065"/>
    </source>
</evidence>
<keyword evidence="13" id="KW-1185">Reference proteome</keyword>
<evidence type="ECO:0000256" key="7">
    <source>
        <dbReference type="ARBA" id="ARBA00023214"/>
    </source>
</evidence>
<dbReference type="InterPro" id="IPR000644">
    <property type="entry name" value="CBS_dom"/>
</dbReference>
<comment type="similarity">
    <text evidence="9">Belongs to the chloride channel (TC 2.A.49) family.</text>
</comment>
<dbReference type="KEGG" id="hir:HETIRDRAFT_440463"/>